<dbReference type="InterPro" id="IPR001269">
    <property type="entry name" value="DUS_fam"/>
</dbReference>
<dbReference type="AlphaFoldDB" id="A0A395JSX6"/>
<dbReference type="GO" id="GO:0017150">
    <property type="term" value="F:tRNA dihydrouridine synthase activity"/>
    <property type="evidence" value="ECO:0007669"/>
    <property type="project" value="UniProtKB-UniRule"/>
</dbReference>
<dbReference type="InParanoid" id="A0A395JSX6"/>
<evidence type="ECO:0000256" key="11">
    <source>
        <dbReference type="ARBA" id="ARBA00048802"/>
    </source>
</evidence>
<reference evidence="17 18" key="1">
    <citation type="submission" date="2018-06" db="EMBL/GenBank/DDBJ databases">
        <title>Genomic Encyclopedia of Type Strains, Phase IV (KMG-IV): sequencing the most valuable type-strain genomes for metagenomic binning, comparative biology and taxonomic classification.</title>
        <authorList>
            <person name="Goeker M."/>
        </authorList>
    </citation>
    <scope>NUCLEOTIDE SEQUENCE [LARGE SCALE GENOMIC DNA]</scope>
    <source>
        <strain evidence="17 18">DSM 24032</strain>
    </source>
</reference>
<dbReference type="GO" id="GO:0050660">
    <property type="term" value="F:flavin adenine dinucleotide binding"/>
    <property type="evidence" value="ECO:0007669"/>
    <property type="project" value="InterPro"/>
</dbReference>
<evidence type="ECO:0000256" key="7">
    <source>
        <dbReference type="ARBA" id="ARBA00022857"/>
    </source>
</evidence>
<dbReference type="InterPro" id="IPR013785">
    <property type="entry name" value="Aldolase_TIM"/>
</dbReference>
<sequence>MLQIGPYQISTPVVAAPMAGVTDKPYRQVCRQYGAGMVVSEMITSQKDLRDSTKTKFRSDLIGEPEPVVVQIVGTEPNVLAEAAQYNVANGAQIIDINMGCPAKKVCKKAAGSALLANEPLVQQILTTVVNAVDVPVTVKIRTGTSPDQRNAVNIARIAEAAGISAITIHGRTRQCKFVGQVEYDSIAAAKLAVDIPVIVNGDIDSPESAQQVLNYTNADAVMIGRAAQGQPWLFQQIADYLAHGHYQAIPSADQRAATIHKHIEAIHHFYGDVMGVRLARKHIKWYLSHWSSTPSEAYRQAITQTENPTEQIELLQAFLQSTTAINKAA</sequence>
<keyword evidence="6 12" id="KW-0819">tRNA processing</keyword>
<comment type="catalytic activity">
    <reaction evidence="11 12">
        <text>a 5,6-dihydrouridine in tRNA + NAD(+) = a uridine in tRNA + NADH + H(+)</text>
        <dbReference type="Rhea" id="RHEA:54452"/>
        <dbReference type="Rhea" id="RHEA-COMP:13339"/>
        <dbReference type="Rhea" id="RHEA-COMP:13887"/>
        <dbReference type="ChEBI" id="CHEBI:15378"/>
        <dbReference type="ChEBI" id="CHEBI:57540"/>
        <dbReference type="ChEBI" id="CHEBI:57945"/>
        <dbReference type="ChEBI" id="CHEBI:65315"/>
        <dbReference type="ChEBI" id="CHEBI:74443"/>
    </reaction>
</comment>
<evidence type="ECO:0000256" key="5">
    <source>
        <dbReference type="ARBA" id="ARBA00022643"/>
    </source>
</evidence>
<dbReference type="InterPro" id="IPR032887">
    <property type="entry name" value="DusB"/>
</dbReference>
<dbReference type="Proteomes" id="UP000253083">
    <property type="component" value="Unassembled WGS sequence"/>
</dbReference>
<dbReference type="InterPro" id="IPR018517">
    <property type="entry name" value="tRNA_hU_synthase_CS"/>
</dbReference>
<dbReference type="InterPro" id="IPR024036">
    <property type="entry name" value="tRNA-dHydroUridine_Synthase_C"/>
</dbReference>
<evidence type="ECO:0000256" key="4">
    <source>
        <dbReference type="ARBA" id="ARBA00022630"/>
    </source>
</evidence>
<dbReference type="RefSeq" id="WP_113953197.1">
    <property type="nucleotide sequence ID" value="NZ_QNRT01000001.1"/>
</dbReference>
<keyword evidence="5 12" id="KW-0288">FMN</keyword>
<comment type="caution">
    <text evidence="17">The sequence shown here is derived from an EMBL/GenBank/DDBJ whole genome shotgun (WGS) entry which is preliminary data.</text>
</comment>
<keyword evidence="7 12" id="KW-0521">NADP</keyword>
<dbReference type="CDD" id="cd02801">
    <property type="entry name" value="DUS_like_FMN"/>
    <property type="match status" value="1"/>
</dbReference>
<dbReference type="SUPFAM" id="SSF51395">
    <property type="entry name" value="FMN-linked oxidoreductases"/>
    <property type="match status" value="1"/>
</dbReference>
<feature type="binding site" evidence="12 15">
    <location>
        <begin position="225"/>
        <end position="226"/>
    </location>
    <ligand>
        <name>FMN</name>
        <dbReference type="ChEBI" id="CHEBI:58210"/>
    </ligand>
</feature>
<evidence type="ECO:0000256" key="15">
    <source>
        <dbReference type="PIRSR" id="PIRSR006621-2"/>
    </source>
</evidence>
<evidence type="ECO:0000256" key="14">
    <source>
        <dbReference type="PIRSR" id="PIRSR006621-1"/>
    </source>
</evidence>
<evidence type="ECO:0000256" key="2">
    <source>
        <dbReference type="ARBA" id="ARBA00002790"/>
    </source>
</evidence>
<feature type="binding site" evidence="15">
    <location>
        <position position="170"/>
    </location>
    <ligand>
        <name>FMN</name>
        <dbReference type="ChEBI" id="CHEBI:58210"/>
    </ligand>
</feature>
<comment type="cofactor">
    <cofactor evidence="1 12 13 15">
        <name>FMN</name>
        <dbReference type="ChEBI" id="CHEBI:58210"/>
    </cofactor>
</comment>
<keyword evidence="9 12" id="KW-0560">Oxidoreductase</keyword>
<dbReference type="PANTHER" id="PTHR45846:SF1">
    <property type="entry name" value="TRNA-DIHYDROURIDINE(47) SYNTHASE [NAD(P)(+)]-LIKE"/>
    <property type="match status" value="1"/>
</dbReference>
<feature type="active site" description="Proton donor" evidence="12 14">
    <location>
        <position position="101"/>
    </location>
</feature>
<keyword evidence="8 12" id="KW-0694">RNA-binding</keyword>
<dbReference type="GO" id="GO:0000049">
    <property type="term" value="F:tRNA binding"/>
    <property type="evidence" value="ECO:0007669"/>
    <property type="project" value="UniProtKB-UniRule"/>
</dbReference>
<dbReference type="PANTHER" id="PTHR45846">
    <property type="entry name" value="TRNA-DIHYDROURIDINE(47) SYNTHASE [NAD(P)(+)]-LIKE"/>
    <property type="match status" value="1"/>
</dbReference>
<protein>
    <recommendedName>
        <fullName evidence="12">tRNA-dihydrouridine synthase B</fullName>
        <ecNumber evidence="12">1.3.1.-</ecNumber>
    </recommendedName>
</protein>
<keyword evidence="4 12" id="KW-0285">Flavoprotein</keyword>
<organism evidence="17 18">
    <name type="scientific">Arenicella xantha</name>
    <dbReference type="NCBI Taxonomy" id="644221"/>
    <lineage>
        <taxon>Bacteria</taxon>
        <taxon>Pseudomonadati</taxon>
        <taxon>Pseudomonadota</taxon>
        <taxon>Gammaproteobacteria</taxon>
        <taxon>Arenicellales</taxon>
        <taxon>Arenicellaceae</taxon>
        <taxon>Arenicella</taxon>
    </lineage>
</organism>
<name>A0A395JSX6_9GAMM</name>
<dbReference type="EC" id="1.3.1.-" evidence="12"/>
<evidence type="ECO:0000256" key="8">
    <source>
        <dbReference type="ARBA" id="ARBA00022884"/>
    </source>
</evidence>
<comment type="similarity">
    <text evidence="13">Belongs to the dus family.</text>
</comment>
<evidence type="ECO:0000256" key="1">
    <source>
        <dbReference type="ARBA" id="ARBA00001917"/>
    </source>
</evidence>
<dbReference type="InterPro" id="IPR035587">
    <property type="entry name" value="DUS-like_FMN-bd"/>
</dbReference>
<dbReference type="InterPro" id="IPR004652">
    <property type="entry name" value="DusB-like"/>
</dbReference>
<proteinExistence type="inferred from homology"/>
<dbReference type="NCBIfam" id="TIGR00737">
    <property type="entry name" value="nifR3_yhdG"/>
    <property type="match status" value="1"/>
</dbReference>
<evidence type="ECO:0000313" key="17">
    <source>
        <dbReference type="EMBL" id="RBP53645.1"/>
    </source>
</evidence>
<evidence type="ECO:0000256" key="12">
    <source>
        <dbReference type="HAMAP-Rule" id="MF_02042"/>
    </source>
</evidence>
<feature type="binding site" evidence="12">
    <location>
        <begin position="201"/>
        <end position="203"/>
    </location>
    <ligand>
        <name>FMN</name>
        <dbReference type="ChEBI" id="CHEBI:58210"/>
    </ligand>
</feature>
<comment type="catalytic activity">
    <reaction evidence="10 12">
        <text>a 5,6-dihydrouridine in tRNA + NADP(+) = a uridine in tRNA + NADPH + H(+)</text>
        <dbReference type="Rhea" id="RHEA:23624"/>
        <dbReference type="Rhea" id="RHEA-COMP:13339"/>
        <dbReference type="Rhea" id="RHEA-COMP:13887"/>
        <dbReference type="ChEBI" id="CHEBI:15378"/>
        <dbReference type="ChEBI" id="CHEBI:57783"/>
        <dbReference type="ChEBI" id="CHEBI:58349"/>
        <dbReference type="ChEBI" id="CHEBI:65315"/>
        <dbReference type="ChEBI" id="CHEBI:74443"/>
    </reaction>
</comment>
<feature type="binding site" evidence="12 15">
    <location>
        <begin position="17"/>
        <end position="19"/>
    </location>
    <ligand>
        <name>FMN</name>
        <dbReference type="ChEBI" id="CHEBI:58210"/>
    </ligand>
</feature>
<dbReference type="FunCoup" id="A0A395JSX6">
    <property type="interactions" value="532"/>
</dbReference>
<dbReference type="GO" id="GO:0010181">
    <property type="term" value="F:FMN binding"/>
    <property type="evidence" value="ECO:0007669"/>
    <property type="project" value="UniProtKB-UniRule"/>
</dbReference>
<dbReference type="Pfam" id="PF01207">
    <property type="entry name" value="Dus"/>
    <property type="match status" value="1"/>
</dbReference>
<evidence type="ECO:0000256" key="13">
    <source>
        <dbReference type="PIRNR" id="PIRNR006621"/>
    </source>
</evidence>
<dbReference type="Gene3D" id="1.10.1200.80">
    <property type="entry name" value="Putative flavin oxidoreducatase, domain 2"/>
    <property type="match status" value="1"/>
</dbReference>
<feature type="binding site" evidence="12 15">
    <location>
        <position position="140"/>
    </location>
    <ligand>
        <name>FMN</name>
        <dbReference type="ChEBI" id="CHEBI:58210"/>
    </ligand>
</feature>
<comment type="function">
    <text evidence="2 12 13">Catalyzes the synthesis of 5,6-dihydrouridine (D), a modified base found in the D-loop of most tRNAs, via the reduction of the C5-C6 double bond in target uridines.</text>
</comment>
<evidence type="ECO:0000256" key="10">
    <source>
        <dbReference type="ARBA" id="ARBA00048205"/>
    </source>
</evidence>
<dbReference type="PROSITE" id="PS01136">
    <property type="entry name" value="UPF0034"/>
    <property type="match status" value="1"/>
</dbReference>
<dbReference type="HAMAP" id="MF_02042">
    <property type="entry name" value="DusB_subfam"/>
    <property type="match status" value="1"/>
</dbReference>
<dbReference type="EMBL" id="QNRT01000001">
    <property type="protein sequence ID" value="RBP53645.1"/>
    <property type="molecule type" value="Genomic_DNA"/>
</dbReference>
<comment type="similarity">
    <text evidence="12">Belongs to the Dus family. DusB subfamily.</text>
</comment>
<keyword evidence="3 12" id="KW-0820">tRNA-binding</keyword>
<keyword evidence="18" id="KW-1185">Reference proteome</keyword>
<gene>
    <name evidence="12" type="primary">dusB</name>
    <name evidence="17" type="ORF">DFR28_1011032</name>
</gene>
<evidence type="ECO:0000313" key="18">
    <source>
        <dbReference type="Proteomes" id="UP000253083"/>
    </source>
</evidence>
<dbReference type="PIRSF" id="PIRSF006621">
    <property type="entry name" value="Dus"/>
    <property type="match status" value="1"/>
</dbReference>
<evidence type="ECO:0000256" key="3">
    <source>
        <dbReference type="ARBA" id="ARBA00022555"/>
    </source>
</evidence>
<accession>A0A395JSX6</accession>
<evidence type="ECO:0000256" key="6">
    <source>
        <dbReference type="ARBA" id="ARBA00022694"/>
    </source>
</evidence>
<feature type="domain" description="DUS-like FMN-binding" evidence="16">
    <location>
        <begin position="15"/>
        <end position="322"/>
    </location>
</feature>
<keyword evidence="15" id="KW-0547">Nucleotide-binding</keyword>
<evidence type="ECO:0000259" key="16">
    <source>
        <dbReference type="Pfam" id="PF01207"/>
    </source>
</evidence>
<feature type="binding site" evidence="12 15">
    <location>
        <position position="71"/>
    </location>
    <ligand>
        <name>FMN</name>
        <dbReference type="ChEBI" id="CHEBI:58210"/>
    </ligand>
</feature>
<dbReference type="OrthoDB" id="9764501at2"/>
<dbReference type="Gene3D" id="3.20.20.70">
    <property type="entry name" value="Aldolase class I"/>
    <property type="match status" value="1"/>
</dbReference>
<evidence type="ECO:0000256" key="9">
    <source>
        <dbReference type="ARBA" id="ARBA00023002"/>
    </source>
</evidence>